<organism evidence="2 3">
    <name type="scientific">Cupriavidus metallidurans</name>
    <dbReference type="NCBI Taxonomy" id="119219"/>
    <lineage>
        <taxon>Bacteria</taxon>
        <taxon>Pseudomonadati</taxon>
        <taxon>Pseudomonadota</taxon>
        <taxon>Betaproteobacteria</taxon>
        <taxon>Burkholderiales</taxon>
        <taxon>Burkholderiaceae</taxon>
        <taxon>Cupriavidus</taxon>
    </lineage>
</organism>
<evidence type="ECO:0000313" key="3">
    <source>
        <dbReference type="Proteomes" id="UP000253772"/>
    </source>
</evidence>
<dbReference type="Proteomes" id="UP000253772">
    <property type="component" value="Chromosome c1"/>
</dbReference>
<proteinExistence type="predicted"/>
<dbReference type="OrthoDB" id="9982500at2"/>
<feature type="region of interest" description="Disordered" evidence="1">
    <location>
        <begin position="123"/>
        <end position="145"/>
    </location>
</feature>
<protein>
    <submittedName>
        <fullName evidence="2">Uncharacterized protein</fullName>
    </submittedName>
</protein>
<name>A0A482IR62_9BURK</name>
<dbReference type="RefSeq" id="WP_024570103.1">
    <property type="nucleotide sequence ID" value="NZ_CP037900.1"/>
</dbReference>
<evidence type="ECO:0000313" key="2">
    <source>
        <dbReference type="EMBL" id="QBP10027.1"/>
    </source>
</evidence>
<accession>A0A482IR62</accession>
<dbReference type="EMBL" id="CP037900">
    <property type="protein sequence ID" value="QBP10027.1"/>
    <property type="molecule type" value="Genomic_DNA"/>
</dbReference>
<evidence type="ECO:0000256" key="1">
    <source>
        <dbReference type="SAM" id="MobiDB-lite"/>
    </source>
</evidence>
<gene>
    <name evidence="2" type="ORF">DDF84_009765</name>
</gene>
<sequence length="219" mass="25020">MSNSQQTIFRPIREERSLPECIQSLTRRIESYLEMADIPLSTYRGAALEALARDSAYADDELEERFPEVAKESLRRTYLARACIQLIGAEEAMSFGATDSAWYRCYVANHDMGLYEGSYRDPSFDSSRVDDARKGGENRGRTNDPTRDKLAEMIEELRPEGDWVSVLQIIKAVEKPLYKFNRASGGILVEDSFRQTLNRWLTDHRNTKIQAALGPSLRQ</sequence>
<dbReference type="AlphaFoldDB" id="A0A482IR62"/>
<reference evidence="2 3" key="1">
    <citation type="submission" date="2019-03" db="EMBL/GenBank/DDBJ databases">
        <title>Comparative insights into the high quality Complete genome sequence of highly metal resistant Cupriavidus metallidurans strain BS1 isolated from a gold-copper mine.</title>
        <authorList>
            <person name="Mazhar H.S."/>
            <person name="Rensing C."/>
        </authorList>
    </citation>
    <scope>NUCLEOTIDE SEQUENCE [LARGE SCALE GENOMIC DNA]</scope>
    <source>
        <strain evidence="2 3">BS1</strain>
    </source>
</reference>